<name>A0A6V7R5R9_9BACL</name>
<evidence type="ECO:0000256" key="4">
    <source>
        <dbReference type="SAM" id="MobiDB-lite"/>
    </source>
</evidence>
<evidence type="ECO:0000313" key="5">
    <source>
        <dbReference type="EMBL" id="CAD2072740.1"/>
    </source>
</evidence>
<evidence type="ECO:0000256" key="2">
    <source>
        <dbReference type="ARBA" id="ARBA00022884"/>
    </source>
</evidence>
<dbReference type="InterPro" id="IPR023620">
    <property type="entry name" value="SmpB"/>
</dbReference>
<comment type="subcellular location">
    <subcellularLocation>
        <location evidence="3">Cytoplasm</location>
    </subcellularLocation>
    <text evidence="3">The tmRNA-SmpB complex associates with stalled 70S ribosomes.</text>
</comment>
<dbReference type="SUPFAM" id="SSF74982">
    <property type="entry name" value="Small protein B (SmpB)"/>
    <property type="match status" value="1"/>
</dbReference>
<accession>A0A6V7R5R9</accession>
<reference evidence="5 6" key="1">
    <citation type="submission" date="2020-07" db="EMBL/GenBank/DDBJ databases">
        <authorList>
            <person name="Criscuolo A."/>
        </authorList>
    </citation>
    <scope>NUCLEOTIDE SEQUENCE [LARGE SCALE GENOMIC DNA]</scope>
    <source>
        <strain evidence="6">CIP 111030</strain>
    </source>
</reference>
<comment type="similarity">
    <text evidence="3">Belongs to the SmpB family.</text>
</comment>
<keyword evidence="1 3" id="KW-0963">Cytoplasm</keyword>
<evidence type="ECO:0000256" key="1">
    <source>
        <dbReference type="ARBA" id="ARBA00022490"/>
    </source>
</evidence>
<dbReference type="PROSITE" id="PS01317">
    <property type="entry name" value="SSRP"/>
    <property type="match status" value="1"/>
</dbReference>
<dbReference type="Pfam" id="PF01668">
    <property type="entry name" value="SmpB"/>
    <property type="match status" value="1"/>
</dbReference>
<dbReference type="CDD" id="cd09294">
    <property type="entry name" value="SmpB"/>
    <property type="match status" value="1"/>
</dbReference>
<evidence type="ECO:0000313" key="6">
    <source>
        <dbReference type="Proteomes" id="UP000521032"/>
    </source>
</evidence>
<dbReference type="InterPro" id="IPR020081">
    <property type="entry name" value="SsrA-bd_prot_CS"/>
</dbReference>
<dbReference type="PANTHER" id="PTHR30308">
    <property type="entry name" value="TMRNA-BINDING COMPONENT OF TRANS-TRANSLATION TAGGING COMPLEX"/>
    <property type="match status" value="1"/>
</dbReference>
<dbReference type="Proteomes" id="UP000521032">
    <property type="component" value="Unassembled WGS sequence"/>
</dbReference>
<dbReference type="Gene3D" id="2.40.280.10">
    <property type="match status" value="1"/>
</dbReference>
<dbReference type="PANTHER" id="PTHR30308:SF2">
    <property type="entry name" value="SSRA-BINDING PROTEIN"/>
    <property type="match status" value="1"/>
</dbReference>
<feature type="region of interest" description="Disordered" evidence="4">
    <location>
        <begin position="134"/>
        <end position="154"/>
    </location>
</feature>
<proteinExistence type="inferred from homology"/>
<dbReference type="EMBL" id="CAJEWE010000006">
    <property type="protein sequence ID" value="CAD2072740.1"/>
    <property type="molecule type" value="Genomic_DNA"/>
</dbReference>
<dbReference type="InterPro" id="IPR000037">
    <property type="entry name" value="SsrA-bd_prot"/>
</dbReference>
<comment type="caution">
    <text evidence="5">The sequence shown here is derived from an EMBL/GenBank/DDBJ whole genome shotgun (WGS) entry which is preliminary data.</text>
</comment>
<dbReference type="HAMAP" id="MF_00023">
    <property type="entry name" value="SmpB"/>
    <property type="match status" value="1"/>
</dbReference>
<dbReference type="NCBIfam" id="TIGR00086">
    <property type="entry name" value="smpB"/>
    <property type="match status" value="1"/>
</dbReference>
<gene>
    <name evidence="3 5" type="primary">smpB</name>
    <name evidence="5" type="ORF">JEOSCH030_00399</name>
</gene>
<comment type="function">
    <text evidence="3">Required for rescue of stalled ribosomes mediated by trans-translation. Binds to transfer-messenger RNA (tmRNA), required for stable association of tmRNA with ribosomes. tmRNA and SmpB together mimic tRNA shape, replacing the anticodon stem-loop with SmpB. tmRNA is encoded by the ssrA gene; the 2 termini fold to resemble tRNA(Ala) and it encodes a 'tag peptide', a short internal open reading frame. During trans-translation Ala-aminoacylated tmRNA acts like a tRNA, entering the A-site of stalled ribosomes, displacing the stalled mRNA. The ribosome then switches to translate the ORF on the tmRNA; the nascent peptide is terminated with the 'tag peptide' encoded by the tmRNA and targeted for degradation. The ribosome is freed to recommence translation, which seems to be the essential function of trans-translation.</text>
</comment>
<dbReference type="GO" id="GO:0070930">
    <property type="term" value="P:trans-translation-dependent protein tagging"/>
    <property type="evidence" value="ECO:0007669"/>
    <property type="project" value="TreeGrafter"/>
</dbReference>
<keyword evidence="2 3" id="KW-0694">RNA-binding</keyword>
<dbReference type="RefSeq" id="WP_186085271.1">
    <property type="nucleotide sequence ID" value="NZ_BMDB01000001.1"/>
</dbReference>
<dbReference type="AlphaFoldDB" id="A0A6V7R5R9"/>
<sequence>MKKHHSKVLSQNRKASHDYSIEDTIEAGIVLKGTEIKSIRRGSANLQDAFCRDFQGEMYVYNMHVAPYEEGNRFNHDPLRPRKLLLHKKEIDKLIGYLHNPGHALIPLRLYIKNGVCKVLIGLAKGKKKYDKREDLKQKQMKRDIDRALKERNM</sequence>
<dbReference type="NCBIfam" id="NF003843">
    <property type="entry name" value="PRK05422.1"/>
    <property type="match status" value="1"/>
</dbReference>
<organism evidence="5 6">
    <name type="scientific">Phocicoccus schoeneichii</name>
    <dbReference type="NCBI Taxonomy" id="1812261"/>
    <lineage>
        <taxon>Bacteria</taxon>
        <taxon>Bacillati</taxon>
        <taxon>Bacillota</taxon>
        <taxon>Bacilli</taxon>
        <taxon>Bacillales</taxon>
        <taxon>Salinicoccaceae</taxon>
        <taxon>Phocicoccus</taxon>
    </lineage>
</organism>
<dbReference type="GO" id="GO:0070929">
    <property type="term" value="P:trans-translation"/>
    <property type="evidence" value="ECO:0007669"/>
    <property type="project" value="UniProtKB-UniRule"/>
</dbReference>
<dbReference type="GO" id="GO:0003723">
    <property type="term" value="F:RNA binding"/>
    <property type="evidence" value="ECO:0007669"/>
    <property type="project" value="UniProtKB-UniRule"/>
</dbReference>
<dbReference type="GO" id="GO:0005829">
    <property type="term" value="C:cytosol"/>
    <property type="evidence" value="ECO:0007669"/>
    <property type="project" value="TreeGrafter"/>
</dbReference>
<evidence type="ECO:0000256" key="3">
    <source>
        <dbReference type="HAMAP-Rule" id="MF_00023"/>
    </source>
</evidence>
<keyword evidence="6" id="KW-1185">Reference proteome</keyword>
<protein>
    <recommendedName>
        <fullName evidence="3">SsrA-binding protein</fullName>
    </recommendedName>
    <alternativeName>
        <fullName evidence="3">Small protein B</fullName>
    </alternativeName>
</protein>